<dbReference type="EMBL" id="CP007451">
    <property type="protein sequence ID" value="AHW62226.1"/>
    <property type="molecule type" value="Genomic_DNA"/>
</dbReference>
<name>A0ABN4D404_9BACT</name>
<evidence type="ECO:0000313" key="2">
    <source>
        <dbReference type="Proteomes" id="UP000023772"/>
    </source>
</evidence>
<proteinExistence type="predicted"/>
<evidence type="ECO:0000313" key="1">
    <source>
        <dbReference type="EMBL" id="AHW62226.1"/>
    </source>
</evidence>
<protein>
    <submittedName>
        <fullName evidence="1">Uncharacterized protein</fullName>
    </submittedName>
</protein>
<gene>
    <name evidence="1" type="ORF">FH5T_17825</name>
</gene>
<sequence length="103" mass="11788">MAKSFIVSVLRFFGVLNWKLIFVSGFSEAKTGACFLSPIFWKYKSVPDFALQFFGVLNWELIFISGFSEAKTGACFSSPVFRKYKSGPDFAFRFSEETNCRLF</sequence>
<accession>A0ABN4D404</accession>
<organism evidence="1 2">
    <name type="scientific">Draconibacterium orientale</name>
    <dbReference type="NCBI Taxonomy" id="1168034"/>
    <lineage>
        <taxon>Bacteria</taxon>
        <taxon>Pseudomonadati</taxon>
        <taxon>Bacteroidota</taxon>
        <taxon>Bacteroidia</taxon>
        <taxon>Marinilabiliales</taxon>
        <taxon>Prolixibacteraceae</taxon>
        <taxon>Draconibacterium</taxon>
    </lineage>
</organism>
<dbReference type="Proteomes" id="UP000023772">
    <property type="component" value="Chromosome"/>
</dbReference>
<reference evidence="1 2" key="1">
    <citation type="submission" date="2014-03" db="EMBL/GenBank/DDBJ databases">
        <title>Complete genome sequence of a deeply braunched marine Bacteroidia bacterium Draconibacterium orientale type strain FH5T.</title>
        <authorList>
            <person name="Li X."/>
            <person name="Wang X."/>
            <person name="Xie Z."/>
            <person name="Du Z."/>
            <person name="Chen G."/>
        </authorList>
    </citation>
    <scope>NUCLEOTIDE SEQUENCE [LARGE SCALE GENOMIC DNA]</scope>
    <source>
        <strain evidence="1 2">FH5</strain>
    </source>
</reference>
<keyword evidence="2" id="KW-1185">Reference proteome</keyword>